<feature type="region of interest" description="Disordered" evidence="1">
    <location>
        <begin position="1"/>
        <end position="20"/>
    </location>
</feature>
<evidence type="ECO:0000256" key="2">
    <source>
        <dbReference type="SAM" id="Phobius"/>
    </source>
</evidence>
<keyword evidence="2" id="KW-0472">Membrane</keyword>
<dbReference type="InterPro" id="IPR022062">
    <property type="entry name" value="DUF3618"/>
</dbReference>
<dbReference type="RefSeq" id="WP_052593953.1">
    <property type="nucleotide sequence ID" value="NZ_CP011112.1"/>
</dbReference>
<accession>A0A0K1JL08</accession>
<dbReference type="EMBL" id="CP011112">
    <property type="protein sequence ID" value="AKU17414.1"/>
    <property type="molecule type" value="Genomic_DNA"/>
</dbReference>
<evidence type="ECO:0000256" key="1">
    <source>
        <dbReference type="SAM" id="MobiDB-lite"/>
    </source>
</evidence>
<evidence type="ECO:0000313" key="4">
    <source>
        <dbReference type="Proteomes" id="UP000066480"/>
    </source>
</evidence>
<name>A0A0K1JL08_9MICO</name>
<evidence type="ECO:0000313" key="3">
    <source>
        <dbReference type="EMBL" id="AKU17414.1"/>
    </source>
</evidence>
<keyword evidence="2" id="KW-0812">Transmembrane</keyword>
<dbReference type="AlphaFoldDB" id="A0A0K1JL08"/>
<proteinExistence type="predicted"/>
<feature type="transmembrane region" description="Helical" evidence="2">
    <location>
        <begin position="76"/>
        <end position="93"/>
    </location>
</feature>
<sequence>MAKQRETSKPAAPRARSAKEIEADLAASRQRLAGTIDELAFRAQPKEIAKRQVEGLKLAANDATRTPDGELKTEKIAGAVGGAGAFLLLLGLLRRARG</sequence>
<keyword evidence="2" id="KW-1133">Transmembrane helix</keyword>
<gene>
    <name evidence="3" type="ORF">VV02_18795</name>
</gene>
<dbReference type="Proteomes" id="UP000066480">
    <property type="component" value="Chromosome"/>
</dbReference>
<dbReference type="OrthoDB" id="5149496at2"/>
<dbReference type="Pfam" id="PF12277">
    <property type="entry name" value="DUF3618"/>
    <property type="match status" value="1"/>
</dbReference>
<evidence type="ECO:0008006" key="5">
    <source>
        <dbReference type="Google" id="ProtNLM"/>
    </source>
</evidence>
<reference evidence="3 4" key="1">
    <citation type="submission" date="2015-03" db="EMBL/GenBank/DDBJ databases">
        <title>Luteipulveratus halotolerans sp. nov., a novel actinobacterium (Dermacoccaceae) from Sarawak, Malaysia.</title>
        <authorList>
            <person name="Juboi H."/>
            <person name="Basik A."/>
            <person name="Shamsul S.S."/>
            <person name="Arnold P."/>
            <person name="Schmitt E.K."/>
            <person name="Sanglier J.-J."/>
            <person name="Yeo T."/>
        </authorList>
    </citation>
    <scope>NUCLEOTIDE SEQUENCE [LARGE SCALE GENOMIC DNA]</scope>
    <source>
        <strain evidence="3 4">MN07-A0370</strain>
    </source>
</reference>
<protein>
    <recommendedName>
        <fullName evidence="5">DUF3618 domain-containing protein</fullName>
    </recommendedName>
</protein>
<dbReference type="STRING" id="571913.VV02_18795"/>
<organism evidence="3 4">
    <name type="scientific">Luteipulveratus mongoliensis</name>
    <dbReference type="NCBI Taxonomy" id="571913"/>
    <lineage>
        <taxon>Bacteria</taxon>
        <taxon>Bacillati</taxon>
        <taxon>Actinomycetota</taxon>
        <taxon>Actinomycetes</taxon>
        <taxon>Micrococcales</taxon>
        <taxon>Dermacoccaceae</taxon>
        <taxon>Luteipulveratus</taxon>
    </lineage>
</organism>
<keyword evidence="4" id="KW-1185">Reference proteome</keyword>
<dbReference type="KEGG" id="lmoi:VV02_18795"/>